<dbReference type="InterPro" id="IPR027467">
    <property type="entry name" value="MopterinOxRdtase_cofactor_BS"/>
</dbReference>
<reference evidence="6" key="1">
    <citation type="submission" date="2019-04" db="EMBL/GenBank/DDBJ databases">
        <title>Evolution of Biomass-Degrading Anaerobic Consortia Revealed by Metagenomics.</title>
        <authorList>
            <person name="Peng X."/>
        </authorList>
    </citation>
    <scope>NUCLEOTIDE SEQUENCE</scope>
    <source>
        <strain evidence="6">SIG18</strain>
    </source>
</reference>
<evidence type="ECO:0000256" key="1">
    <source>
        <dbReference type="ARBA" id="ARBA00010312"/>
    </source>
</evidence>
<dbReference type="Pfam" id="PF04879">
    <property type="entry name" value="Molybdop_Fe4S4"/>
    <property type="match status" value="1"/>
</dbReference>
<evidence type="ECO:0000313" key="6">
    <source>
        <dbReference type="EMBL" id="MBE6501441.1"/>
    </source>
</evidence>
<sequence length="33" mass="3460">MLEIKHTLCPSCSVGCGINVVLKDGEVVGTFPI</sequence>
<dbReference type="RefSeq" id="WP_369693423.1">
    <property type="nucleotide sequence ID" value="NZ_SUTK01000009.1"/>
</dbReference>
<dbReference type="PROSITE" id="PS51669">
    <property type="entry name" value="4FE4S_MOW_BIS_MGD"/>
    <property type="match status" value="1"/>
</dbReference>
<evidence type="ECO:0000256" key="3">
    <source>
        <dbReference type="ARBA" id="ARBA00023004"/>
    </source>
</evidence>
<comment type="similarity">
    <text evidence="1">Belongs to the prokaryotic molybdopterin-containing oxidoreductase family.</text>
</comment>
<evidence type="ECO:0000256" key="4">
    <source>
        <dbReference type="ARBA" id="ARBA00023014"/>
    </source>
</evidence>
<dbReference type="GO" id="GO:0016491">
    <property type="term" value="F:oxidoreductase activity"/>
    <property type="evidence" value="ECO:0007669"/>
    <property type="project" value="InterPro"/>
</dbReference>
<evidence type="ECO:0000313" key="7">
    <source>
        <dbReference type="Proteomes" id="UP000783037"/>
    </source>
</evidence>
<comment type="caution">
    <text evidence="6">The sequence shown here is derived from an EMBL/GenBank/DDBJ whole genome shotgun (WGS) entry which is preliminary data.</text>
</comment>
<dbReference type="AlphaFoldDB" id="A0A8T3V574"/>
<dbReference type="SUPFAM" id="SSF53706">
    <property type="entry name" value="Formate dehydrogenase/DMSO reductase, domains 1-3"/>
    <property type="match status" value="1"/>
</dbReference>
<evidence type="ECO:0000256" key="2">
    <source>
        <dbReference type="ARBA" id="ARBA00022723"/>
    </source>
</evidence>
<proteinExistence type="inferred from homology"/>
<dbReference type="Proteomes" id="UP000783037">
    <property type="component" value="Unassembled WGS sequence"/>
</dbReference>
<dbReference type="Gene3D" id="2.20.25.90">
    <property type="entry name" value="ADC-like domains"/>
    <property type="match status" value="1"/>
</dbReference>
<dbReference type="GO" id="GO:0051539">
    <property type="term" value="F:4 iron, 4 sulfur cluster binding"/>
    <property type="evidence" value="ECO:0007669"/>
    <property type="project" value="InterPro"/>
</dbReference>
<keyword evidence="4" id="KW-0411">Iron-sulfur</keyword>
<keyword evidence="2" id="KW-0479">Metal-binding</keyword>
<dbReference type="PROSITE" id="PS00551">
    <property type="entry name" value="MOLYBDOPTERIN_PROK_1"/>
    <property type="match status" value="1"/>
</dbReference>
<feature type="domain" description="4Fe-4S Mo/W bis-MGD-type" evidence="5">
    <location>
        <begin position="2"/>
        <end position="33"/>
    </location>
</feature>
<evidence type="ECO:0000259" key="5">
    <source>
        <dbReference type="PROSITE" id="PS51669"/>
    </source>
</evidence>
<dbReference type="EMBL" id="SUTK01000009">
    <property type="protein sequence ID" value="MBE6501441.1"/>
    <property type="molecule type" value="Genomic_DNA"/>
</dbReference>
<name>A0A8T3V574_9EURY</name>
<dbReference type="InterPro" id="IPR006963">
    <property type="entry name" value="Mopterin_OxRdtase_4Fe-4S_dom"/>
</dbReference>
<keyword evidence="3" id="KW-0408">Iron</keyword>
<dbReference type="GO" id="GO:0046872">
    <property type="term" value="F:metal ion binding"/>
    <property type="evidence" value="ECO:0007669"/>
    <property type="project" value="UniProtKB-KW"/>
</dbReference>
<protein>
    <recommendedName>
        <fullName evidence="5">4Fe-4S Mo/W bis-MGD-type domain-containing protein</fullName>
    </recommendedName>
</protein>
<gene>
    <name evidence="6" type="ORF">E7Z79_03260</name>
</gene>
<accession>A0A8T3V574</accession>
<organism evidence="6 7">
    <name type="scientific">Methanobrevibacter thaueri</name>
    <dbReference type="NCBI Taxonomy" id="190975"/>
    <lineage>
        <taxon>Archaea</taxon>
        <taxon>Methanobacteriati</taxon>
        <taxon>Methanobacteriota</taxon>
        <taxon>Methanomada group</taxon>
        <taxon>Methanobacteria</taxon>
        <taxon>Methanobacteriales</taxon>
        <taxon>Methanobacteriaceae</taxon>
        <taxon>Methanobrevibacter</taxon>
    </lineage>
</organism>